<dbReference type="GO" id="GO:0016020">
    <property type="term" value="C:membrane"/>
    <property type="evidence" value="ECO:0007669"/>
    <property type="project" value="UniProtKB-SubCell"/>
</dbReference>
<proteinExistence type="inferred from homology"/>
<keyword evidence="6 8" id="KW-0472">Membrane</keyword>
<feature type="transmembrane region" description="Helical" evidence="8">
    <location>
        <begin position="73"/>
        <end position="91"/>
    </location>
</feature>
<dbReference type="OrthoDB" id="660759at2759"/>
<gene>
    <name evidence="9" type="ORF">SteCoe_15762</name>
</gene>
<dbReference type="GO" id="GO:0005737">
    <property type="term" value="C:cytoplasm"/>
    <property type="evidence" value="ECO:0007669"/>
    <property type="project" value="UniProtKB-ARBA"/>
</dbReference>
<comment type="subcellular location">
    <subcellularLocation>
        <location evidence="1 8">Membrane</location>
        <topology evidence="1 8">Multi-pass membrane protein</topology>
    </subcellularLocation>
</comment>
<evidence type="ECO:0000313" key="9">
    <source>
        <dbReference type="EMBL" id="OMJ83358.1"/>
    </source>
</evidence>
<evidence type="ECO:0000256" key="8">
    <source>
        <dbReference type="RuleBase" id="RU363111"/>
    </source>
</evidence>
<comment type="caution">
    <text evidence="9">The sequence shown here is derived from an EMBL/GenBank/DDBJ whole genome shotgun (WGS) entry which is preliminary data.</text>
</comment>
<protein>
    <recommendedName>
        <fullName evidence="8">Vesicle transport protein</fullName>
    </recommendedName>
</protein>
<keyword evidence="10" id="KW-1185">Reference proteome</keyword>
<evidence type="ECO:0000256" key="2">
    <source>
        <dbReference type="ARBA" id="ARBA00022448"/>
    </source>
</evidence>
<reference evidence="9 10" key="1">
    <citation type="submission" date="2016-11" db="EMBL/GenBank/DDBJ databases">
        <title>The macronuclear genome of Stentor coeruleus: a giant cell with tiny introns.</title>
        <authorList>
            <person name="Slabodnick M."/>
            <person name="Ruby J.G."/>
            <person name="Reiff S.B."/>
            <person name="Swart E.C."/>
            <person name="Gosai S."/>
            <person name="Prabakaran S."/>
            <person name="Witkowska E."/>
            <person name="Larue G.E."/>
            <person name="Fisher S."/>
            <person name="Freeman R.M."/>
            <person name="Gunawardena J."/>
            <person name="Chu W."/>
            <person name="Stover N.A."/>
            <person name="Gregory B.D."/>
            <person name="Nowacki M."/>
            <person name="Derisi J."/>
            <person name="Roy S.W."/>
            <person name="Marshall W.F."/>
            <person name="Sood P."/>
        </authorList>
    </citation>
    <scope>NUCLEOTIDE SEQUENCE [LARGE SCALE GENOMIC DNA]</scope>
    <source>
        <strain evidence="9">WM001</strain>
    </source>
</reference>
<dbReference type="EMBL" id="MPUH01000307">
    <property type="protein sequence ID" value="OMJ83358.1"/>
    <property type="molecule type" value="Genomic_DNA"/>
</dbReference>
<evidence type="ECO:0000256" key="1">
    <source>
        <dbReference type="ARBA" id="ARBA00004141"/>
    </source>
</evidence>
<keyword evidence="4 8" id="KW-0653">Protein transport</keyword>
<organism evidence="9 10">
    <name type="scientific">Stentor coeruleus</name>
    <dbReference type="NCBI Taxonomy" id="5963"/>
    <lineage>
        <taxon>Eukaryota</taxon>
        <taxon>Sar</taxon>
        <taxon>Alveolata</taxon>
        <taxon>Ciliophora</taxon>
        <taxon>Postciliodesmatophora</taxon>
        <taxon>Heterotrichea</taxon>
        <taxon>Heterotrichida</taxon>
        <taxon>Stentoridae</taxon>
        <taxon>Stentor</taxon>
    </lineage>
</organism>
<evidence type="ECO:0000256" key="4">
    <source>
        <dbReference type="ARBA" id="ARBA00022927"/>
    </source>
</evidence>
<dbReference type="Pfam" id="PF04178">
    <property type="entry name" value="Got1"/>
    <property type="match status" value="1"/>
</dbReference>
<comment type="caution">
    <text evidence="8">Lacks conserved residue(s) required for the propagation of feature annotation.</text>
</comment>
<feature type="transmembrane region" description="Helical" evidence="8">
    <location>
        <begin position="45"/>
        <end position="67"/>
    </location>
</feature>
<comment type="similarity">
    <text evidence="7 8">Belongs to the SFT2 family.</text>
</comment>
<dbReference type="PANTHER" id="PTHR23137:SF36">
    <property type="entry name" value="VESICLE TRANSPORT PROTEIN SFT2C"/>
    <property type="match status" value="1"/>
</dbReference>
<dbReference type="GO" id="GO:0012505">
    <property type="term" value="C:endomembrane system"/>
    <property type="evidence" value="ECO:0007669"/>
    <property type="project" value="UniProtKB-ARBA"/>
</dbReference>
<evidence type="ECO:0000256" key="3">
    <source>
        <dbReference type="ARBA" id="ARBA00022692"/>
    </source>
</evidence>
<keyword evidence="2 8" id="KW-0813">Transport</keyword>
<evidence type="ECO:0000256" key="7">
    <source>
        <dbReference type="ARBA" id="ARBA00025800"/>
    </source>
</evidence>
<keyword evidence="3 8" id="KW-0812">Transmembrane</keyword>
<dbReference type="InterPro" id="IPR007305">
    <property type="entry name" value="Vesicle_transpt_Got1/SFT2"/>
</dbReference>
<dbReference type="Proteomes" id="UP000187209">
    <property type="component" value="Unassembled WGS sequence"/>
</dbReference>
<feature type="transmembrane region" description="Helical" evidence="8">
    <location>
        <begin position="112"/>
        <end position="135"/>
    </location>
</feature>
<accession>A0A1R2C2W0</accession>
<comment type="function">
    <text evidence="8">May be involved in fusion of retrograde transport vesicles derived from an endocytic compartment with the Golgi complex.</text>
</comment>
<name>A0A1R2C2W0_9CILI</name>
<evidence type="ECO:0000256" key="6">
    <source>
        <dbReference type="ARBA" id="ARBA00023136"/>
    </source>
</evidence>
<dbReference type="InterPro" id="IPR011691">
    <property type="entry name" value="Vesicle_transpt_SFT2"/>
</dbReference>
<keyword evidence="5 8" id="KW-1133">Transmembrane helix</keyword>
<sequence>MWKSDSTKEQTGFLSNIATSIKNKGASGINVISSAAERTSRLKNFFILGAISALLFVFSLSFLPMILVFPQKFALLFSLGSLVMQVAMSYLKSNVWEYIQALFSKENAVVSGLYFGSMFFTIYAAGVLGWGYGFFRDFKGFFKVF</sequence>
<dbReference type="PANTHER" id="PTHR23137">
    <property type="entry name" value="VESICLE TRANSPORT PROTEIN-RELATED"/>
    <property type="match status" value="1"/>
</dbReference>
<dbReference type="GO" id="GO:0016192">
    <property type="term" value="P:vesicle-mediated transport"/>
    <property type="evidence" value="ECO:0007669"/>
    <property type="project" value="InterPro"/>
</dbReference>
<evidence type="ECO:0000256" key="5">
    <source>
        <dbReference type="ARBA" id="ARBA00022989"/>
    </source>
</evidence>
<evidence type="ECO:0000313" key="10">
    <source>
        <dbReference type="Proteomes" id="UP000187209"/>
    </source>
</evidence>
<dbReference type="AlphaFoldDB" id="A0A1R2C2W0"/>
<dbReference type="GO" id="GO:0015031">
    <property type="term" value="P:protein transport"/>
    <property type="evidence" value="ECO:0007669"/>
    <property type="project" value="UniProtKB-KW"/>
</dbReference>